<dbReference type="InterPro" id="IPR047057">
    <property type="entry name" value="MerR_fam"/>
</dbReference>
<dbReference type="Gene3D" id="1.10.1660.10">
    <property type="match status" value="1"/>
</dbReference>
<dbReference type="GO" id="GO:0003677">
    <property type="term" value="F:DNA binding"/>
    <property type="evidence" value="ECO:0007669"/>
    <property type="project" value="UniProtKB-KW"/>
</dbReference>
<dbReference type="Proteomes" id="UP000436694">
    <property type="component" value="Unassembled WGS sequence"/>
</dbReference>
<proteinExistence type="predicted"/>
<dbReference type="SUPFAM" id="SSF46955">
    <property type="entry name" value="Putative DNA-binding domain"/>
    <property type="match status" value="1"/>
</dbReference>
<dbReference type="EMBL" id="WIXK01000001">
    <property type="protein sequence ID" value="MQY41458.1"/>
    <property type="molecule type" value="Genomic_DNA"/>
</dbReference>
<sequence length="131" mass="14735">MLDIGEVTERAGITASALRYYEKLGLIESCARNGLRRQYDHGVLERLAVISLGKAAGFSLDEISEIFGLNGKFDIPRHKVHARADALDAEILRLQALTKMMRHVADCPAEHQLECPKFRKLLRVAHKADKR</sequence>
<dbReference type="CDD" id="cd04781">
    <property type="entry name" value="HTH_MerR-like_sg6"/>
    <property type="match status" value="1"/>
</dbReference>
<evidence type="ECO:0000313" key="4">
    <source>
        <dbReference type="Proteomes" id="UP000436694"/>
    </source>
</evidence>
<dbReference type="InterPro" id="IPR009061">
    <property type="entry name" value="DNA-bd_dom_put_sf"/>
</dbReference>
<accession>A0A844AQY4</accession>
<dbReference type="GO" id="GO:0003700">
    <property type="term" value="F:DNA-binding transcription factor activity"/>
    <property type="evidence" value="ECO:0007669"/>
    <property type="project" value="InterPro"/>
</dbReference>
<dbReference type="InterPro" id="IPR000551">
    <property type="entry name" value="MerR-type_HTH_dom"/>
</dbReference>
<evidence type="ECO:0000259" key="2">
    <source>
        <dbReference type="PROSITE" id="PS50937"/>
    </source>
</evidence>
<dbReference type="RefSeq" id="WP_153544646.1">
    <property type="nucleotide sequence ID" value="NZ_WIXK01000001.1"/>
</dbReference>
<dbReference type="Pfam" id="PF13411">
    <property type="entry name" value="MerR_1"/>
    <property type="match status" value="1"/>
</dbReference>
<dbReference type="PANTHER" id="PTHR30204">
    <property type="entry name" value="REDOX-CYCLING DRUG-SENSING TRANSCRIPTIONAL ACTIVATOR SOXR"/>
    <property type="match status" value="1"/>
</dbReference>
<gene>
    <name evidence="3" type="ORF">GG681_02295</name>
</gene>
<name>A0A844AQY4_9RHOB</name>
<dbReference type="PRINTS" id="PR00040">
    <property type="entry name" value="HTHMERR"/>
</dbReference>
<dbReference type="AlphaFoldDB" id="A0A844AQY4"/>
<dbReference type="SMART" id="SM00422">
    <property type="entry name" value="HTH_MERR"/>
    <property type="match status" value="1"/>
</dbReference>
<protein>
    <submittedName>
        <fullName evidence="3">MerR family transcriptional regulator</fullName>
    </submittedName>
</protein>
<reference evidence="3 4" key="1">
    <citation type="submission" date="2019-10" db="EMBL/GenBank/DDBJ databases">
        <title>Epibacterium sp. nov., isolated from seawater.</title>
        <authorList>
            <person name="Zhang X."/>
            <person name="Li N."/>
        </authorList>
    </citation>
    <scope>NUCLEOTIDE SEQUENCE [LARGE SCALE GENOMIC DNA]</scope>
    <source>
        <strain evidence="3 4">SM1969</strain>
    </source>
</reference>
<feature type="domain" description="HTH merR-type" evidence="2">
    <location>
        <begin position="1"/>
        <end position="69"/>
    </location>
</feature>
<organism evidence="3 4">
    <name type="scientific">Tritonibacter aquimaris</name>
    <dbReference type="NCBI Taxonomy" id="2663379"/>
    <lineage>
        <taxon>Bacteria</taxon>
        <taxon>Pseudomonadati</taxon>
        <taxon>Pseudomonadota</taxon>
        <taxon>Alphaproteobacteria</taxon>
        <taxon>Rhodobacterales</taxon>
        <taxon>Paracoccaceae</taxon>
        <taxon>Tritonibacter</taxon>
    </lineage>
</organism>
<keyword evidence="1" id="KW-0238">DNA-binding</keyword>
<evidence type="ECO:0000256" key="1">
    <source>
        <dbReference type="ARBA" id="ARBA00023125"/>
    </source>
</evidence>
<evidence type="ECO:0000313" key="3">
    <source>
        <dbReference type="EMBL" id="MQY41458.1"/>
    </source>
</evidence>
<dbReference type="PROSITE" id="PS50937">
    <property type="entry name" value="HTH_MERR_2"/>
    <property type="match status" value="1"/>
</dbReference>
<comment type="caution">
    <text evidence="3">The sequence shown here is derived from an EMBL/GenBank/DDBJ whole genome shotgun (WGS) entry which is preliminary data.</text>
</comment>
<dbReference type="PANTHER" id="PTHR30204:SF97">
    <property type="entry name" value="MERR FAMILY REGULATORY PROTEIN"/>
    <property type="match status" value="1"/>
</dbReference>
<keyword evidence="4" id="KW-1185">Reference proteome</keyword>